<keyword evidence="7" id="KW-1185">Reference proteome</keyword>
<sequence>MGTITKALSLLNHFSSDRAEIGLANFVRLSGGDKATVRRHLVELAENGFLEQNPETRKYRLGPAILRLAAVRERSFPMRSVLGPVVDAMAASLGELVHAALLQGDVMSTVYYADPKVHGTRVIFDESEMLPLHATASGLAILAFGPEDATDYAIAQDRQSFAPNTVVAKSDLLHLVRQTRAQGYSYADQYFTSEIQSYGMPFFGLDGVAIGTIAVPVPKARMTDALRRQIIEELRRGCAAVTRSLGGAIPPDFPLT</sequence>
<keyword evidence="2" id="KW-0238">DNA-binding</keyword>
<dbReference type="Pfam" id="PF09339">
    <property type="entry name" value="HTH_IclR"/>
    <property type="match status" value="1"/>
</dbReference>
<dbReference type="PANTHER" id="PTHR30136:SF24">
    <property type="entry name" value="HTH-TYPE TRANSCRIPTIONAL REPRESSOR ALLR"/>
    <property type="match status" value="1"/>
</dbReference>
<evidence type="ECO:0000256" key="1">
    <source>
        <dbReference type="ARBA" id="ARBA00023015"/>
    </source>
</evidence>
<reference evidence="6" key="1">
    <citation type="submission" date="2023-03" db="EMBL/GenBank/DDBJ databases">
        <title>Multiphase analysis and comparison of six strains from genera Psychromarinibacter, Lutimaribacter, and Maritimibacter, including a novel species: Psychromarinibacter sediminicola sp. nov.</title>
        <authorList>
            <person name="Wang Y.-H."/>
            <person name="Ye M.-Q."/>
            <person name="Du Z.-J."/>
        </authorList>
    </citation>
    <scope>NUCLEOTIDE SEQUENCE</scope>
    <source>
        <strain evidence="6">C21-152</strain>
    </source>
</reference>
<dbReference type="InterPro" id="IPR005471">
    <property type="entry name" value="Tscrpt_reg_IclR_N"/>
</dbReference>
<dbReference type="GO" id="GO:0003700">
    <property type="term" value="F:DNA-binding transcription factor activity"/>
    <property type="evidence" value="ECO:0007669"/>
    <property type="project" value="TreeGrafter"/>
</dbReference>
<keyword evidence="1" id="KW-0805">Transcription regulation</keyword>
<dbReference type="SUPFAM" id="SSF46785">
    <property type="entry name" value="Winged helix' DNA-binding domain"/>
    <property type="match status" value="1"/>
</dbReference>
<dbReference type="PROSITE" id="PS51078">
    <property type="entry name" value="ICLR_ED"/>
    <property type="match status" value="1"/>
</dbReference>
<dbReference type="InterPro" id="IPR029016">
    <property type="entry name" value="GAF-like_dom_sf"/>
</dbReference>
<evidence type="ECO:0000259" key="4">
    <source>
        <dbReference type="PROSITE" id="PS51077"/>
    </source>
</evidence>
<dbReference type="InterPro" id="IPR014757">
    <property type="entry name" value="Tscrpt_reg_IclR_C"/>
</dbReference>
<organism evidence="6 7">
    <name type="scientific">Psychromarinibacter sediminicola</name>
    <dbReference type="NCBI Taxonomy" id="3033385"/>
    <lineage>
        <taxon>Bacteria</taxon>
        <taxon>Pseudomonadati</taxon>
        <taxon>Pseudomonadota</taxon>
        <taxon>Alphaproteobacteria</taxon>
        <taxon>Rhodobacterales</taxon>
        <taxon>Paracoccaceae</taxon>
        <taxon>Psychromarinibacter</taxon>
    </lineage>
</organism>
<dbReference type="GO" id="GO:0045892">
    <property type="term" value="P:negative regulation of DNA-templated transcription"/>
    <property type="evidence" value="ECO:0007669"/>
    <property type="project" value="TreeGrafter"/>
</dbReference>
<dbReference type="Proteomes" id="UP001220964">
    <property type="component" value="Unassembled WGS sequence"/>
</dbReference>
<proteinExistence type="predicted"/>
<gene>
    <name evidence="6" type="ORF">P1J78_19860</name>
</gene>
<evidence type="ECO:0000259" key="5">
    <source>
        <dbReference type="PROSITE" id="PS51078"/>
    </source>
</evidence>
<dbReference type="PANTHER" id="PTHR30136">
    <property type="entry name" value="HELIX-TURN-HELIX TRANSCRIPTIONAL REGULATOR, ICLR FAMILY"/>
    <property type="match status" value="1"/>
</dbReference>
<name>A0AAE3NVE7_9RHOB</name>
<dbReference type="AlphaFoldDB" id="A0AAE3NVE7"/>
<dbReference type="Gene3D" id="1.10.10.10">
    <property type="entry name" value="Winged helix-like DNA-binding domain superfamily/Winged helix DNA-binding domain"/>
    <property type="match status" value="1"/>
</dbReference>
<comment type="caution">
    <text evidence="6">The sequence shown here is derived from an EMBL/GenBank/DDBJ whole genome shotgun (WGS) entry which is preliminary data.</text>
</comment>
<dbReference type="Pfam" id="PF01614">
    <property type="entry name" value="IclR_C"/>
    <property type="match status" value="1"/>
</dbReference>
<accession>A0AAE3NVE7</accession>
<evidence type="ECO:0000313" key="6">
    <source>
        <dbReference type="EMBL" id="MDF0603006.1"/>
    </source>
</evidence>
<keyword evidence="3" id="KW-0804">Transcription</keyword>
<evidence type="ECO:0000256" key="2">
    <source>
        <dbReference type="ARBA" id="ARBA00023125"/>
    </source>
</evidence>
<dbReference type="RefSeq" id="WP_275569130.1">
    <property type="nucleotide sequence ID" value="NZ_JARGYC010000070.1"/>
</dbReference>
<feature type="domain" description="IclR-ED" evidence="5">
    <location>
        <begin position="64"/>
        <end position="247"/>
    </location>
</feature>
<dbReference type="GO" id="GO:0003677">
    <property type="term" value="F:DNA binding"/>
    <property type="evidence" value="ECO:0007669"/>
    <property type="project" value="UniProtKB-KW"/>
</dbReference>
<dbReference type="InterPro" id="IPR036390">
    <property type="entry name" value="WH_DNA-bd_sf"/>
</dbReference>
<evidence type="ECO:0000313" key="7">
    <source>
        <dbReference type="Proteomes" id="UP001220964"/>
    </source>
</evidence>
<dbReference type="InterPro" id="IPR036388">
    <property type="entry name" value="WH-like_DNA-bd_sf"/>
</dbReference>
<dbReference type="SMART" id="SM00346">
    <property type="entry name" value="HTH_ICLR"/>
    <property type="match status" value="1"/>
</dbReference>
<feature type="domain" description="HTH iclR-type" evidence="4">
    <location>
        <begin position="1"/>
        <end position="63"/>
    </location>
</feature>
<evidence type="ECO:0000256" key="3">
    <source>
        <dbReference type="ARBA" id="ARBA00023163"/>
    </source>
</evidence>
<dbReference type="Gene3D" id="3.30.450.40">
    <property type="match status" value="1"/>
</dbReference>
<protein>
    <submittedName>
        <fullName evidence="6">IclR family transcriptional regulator</fullName>
    </submittedName>
</protein>
<dbReference type="PROSITE" id="PS51077">
    <property type="entry name" value="HTH_ICLR"/>
    <property type="match status" value="1"/>
</dbReference>
<dbReference type="InterPro" id="IPR050707">
    <property type="entry name" value="HTH_MetabolicPath_Reg"/>
</dbReference>
<dbReference type="SUPFAM" id="SSF55781">
    <property type="entry name" value="GAF domain-like"/>
    <property type="match status" value="1"/>
</dbReference>
<dbReference type="EMBL" id="JARGYC010000070">
    <property type="protein sequence ID" value="MDF0603006.1"/>
    <property type="molecule type" value="Genomic_DNA"/>
</dbReference>